<dbReference type="Proteomes" id="UP001642540">
    <property type="component" value="Unassembled WGS sequence"/>
</dbReference>
<evidence type="ECO:0000313" key="3">
    <source>
        <dbReference type="Proteomes" id="UP001642540"/>
    </source>
</evidence>
<accession>A0ABP1Q2Z8</accession>
<organism evidence="2 3">
    <name type="scientific">Orchesella dallaii</name>
    <dbReference type="NCBI Taxonomy" id="48710"/>
    <lineage>
        <taxon>Eukaryota</taxon>
        <taxon>Metazoa</taxon>
        <taxon>Ecdysozoa</taxon>
        <taxon>Arthropoda</taxon>
        <taxon>Hexapoda</taxon>
        <taxon>Collembola</taxon>
        <taxon>Entomobryomorpha</taxon>
        <taxon>Entomobryoidea</taxon>
        <taxon>Orchesellidae</taxon>
        <taxon>Orchesellinae</taxon>
        <taxon>Orchesella</taxon>
    </lineage>
</organism>
<proteinExistence type="predicted"/>
<keyword evidence="1" id="KW-1133">Transmembrane helix</keyword>
<comment type="caution">
    <text evidence="2">The sequence shown here is derived from an EMBL/GenBank/DDBJ whole genome shotgun (WGS) entry which is preliminary data.</text>
</comment>
<sequence>MSSKHGNLHLLTRDRNDTYLVQNASSINWYYNNSYQGGLSHGQFYKRGHWELFKSSRFLETCQFQVVDVQRNWRHLFHYFDEFILRPSGNSAPIPNYLLLILSENGWLTDYLTLVRYSQPKDIATKTKSSVLKRIHRKIHSPLPIYCFTNVSIYFTPFLLRINIAYNDLDSDYKFYNEVFILPFWESEMSPKWTMIEAQRYWKIKFLTGNGQFWGTRNGKDNCVTIFSSKTNMALKLLLTGHRLVQKCVEAHFSSSNTTRLVLSRLQLDAATHSKDFFEFIKKHPYIFRFGISCHGYRYLILVDSKQIESKAIINLKALLLPFSFQMWAFSTSAVISIVVFAYAAGHSSPCFHTFAIFLEQGDVTLKTRMSVTISFSMLLVLGFILRLAYTSSMYSYLTVQPEPSVPQSFEESVLADDYFKFAEPISVQGVFDRMNYEFDNQSQRYVPVNSTNRVLKSLLQKIYSLEIYPVNSMVAPAHFTEVSQLASLVKHNNTLLVEKFCVWENINEDKVQYFKSIQCGDEFVVAHKFVYIYSFPFIGKDESYGVDIFNAILFGNKRVFANNKPSTFPIMNGWFDKHDLSALLADDMVGKLEQAGILGMWKKFQKLFLVLKSWKKIKKLIGFQGKLNFNFVQVAHALSEDLSRAEYFEQALSDEQVESVTNKTLIAVWILFVFSVALSLMEFIWERVST</sequence>
<keyword evidence="1" id="KW-0812">Transmembrane</keyword>
<dbReference type="EMBL" id="CAXLJM020000017">
    <property type="protein sequence ID" value="CAL8083955.1"/>
    <property type="molecule type" value="Genomic_DNA"/>
</dbReference>
<gene>
    <name evidence="2" type="ORF">ODALV1_LOCUS5648</name>
</gene>
<keyword evidence="3" id="KW-1185">Reference proteome</keyword>
<name>A0ABP1Q2Z8_9HEXA</name>
<keyword evidence="1" id="KW-0472">Membrane</keyword>
<protein>
    <submittedName>
        <fullName evidence="2">Uncharacterized protein</fullName>
    </submittedName>
</protein>
<evidence type="ECO:0000256" key="1">
    <source>
        <dbReference type="SAM" id="Phobius"/>
    </source>
</evidence>
<feature type="transmembrane region" description="Helical" evidence="1">
    <location>
        <begin position="666"/>
        <end position="686"/>
    </location>
</feature>
<feature type="transmembrane region" description="Helical" evidence="1">
    <location>
        <begin position="370"/>
        <end position="390"/>
    </location>
</feature>
<reference evidence="2 3" key="1">
    <citation type="submission" date="2024-08" db="EMBL/GenBank/DDBJ databases">
        <authorList>
            <person name="Cucini C."/>
            <person name="Frati F."/>
        </authorList>
    </citation>
    <scope>NUCLEOTIDE SEQUENCE [LARGE SCALE GENOMIC DNA]</scope>
</reference>
<evidence type="ECO:0000313" key="2">
    <source>
        <dbReference type="EMBL" id="CAL8083955.1"/>
    </source>
</evidence>